<dbReference type="PANTHER" id="PTHR30509:SF9">
    <property type="entry name" value="MULTIDRUG RESISTANCE PROTEIN MDTO"/>
    <property type="match status" value="1"/>
</dbReference>
<feature type="transmembrane region" description="Helical" evidence="8">
    <location>
        <begin position="147"/>
        <end position="172"/>
    </location>
</feature>
<comment type="subcellular location">
    <subcellularLocation>
        <location evidence="1">Cell membrane</location>
        <topology evidence="1">Multi-pass membrane protein</topology>
    </subcellularLocation>
</comment>
<keyword evidence="4 8" id="KW-1133">Transmembrane helix</keyword>
<accession>A0A7W3TFA2</accession>
<evidence type="ECO:0000256" key="5">
    <source>
        <dbReference type="ARBA" id="ARBA00023136"/>
    </source>
</evidence>
<evidence type="ECO:0000256" key="7">
    <source>
        <dbReference type="SAM" id="MobiDB-lite"/>
    </source>
</evidence>
<keyword evidence="11" id="KW-1185">Reference proteome</keyword>
<keyword evidence="2" id="KW-1003">Cell membrane</keyword>
<name>A0A7W3TFA2_9ACTN</name>
<keyword evidence="3 8" id="KW-0812">Transmembrane</keyword>
<keyword evidence="5 8" id="KW-0472">Membrane</keyword>
<evidence type="ECO:0000256" key="3">
    <source>
        <dbReference type="ARBA" id="ARBA00022692"/>
    </source>
</evidence>
<evidence type="ECO:0000256" key="4">
    <source>
        <dbReference type="ARBA" id="ARBA00022989"/>
    </source>
</evidence>
<comment type="similarity">
    <text evidence="6">Belongs to the YccS/YhfK family.</text>
</comment>
<feature type="transmembrane region" description="Helical" evidence="8">
    <location>
        <begin position="38"/>
        <end position="55"/>
    </location>
</feature>
<reference evidence="11" key="1">
    <citation type="submission" date="2019-10" db="EMBL/GenBank/DDBJ databases">
        <title>Streptomyces sp. nov., a novel actinobacterium isolated from alkaline environment.</title>
        <authorList>
            <person name="Golinska P."/>
        </authorList>
    </citation>
    <scope>NUCLEOTIDE SEQUENCE [LARGE SCALE GENOMIC DNA]</scope>
    <source>
        <strain evidence="11">DSM 42118</strain>
    </source>
</reference>
<feature type="non-terminal residue" evidence="10">
    <location>
        <position position="1"/>
    </location>
</feature>
<evidence type="ECO:0000256" key="6">
    <source>
        <dbReference type="ARBA" id="ARBA00043993"/>
    </source>
</evidence>
<comment type="caution">
    <text evidence="10">The sequence shown here is derived from an EMBL/GenBank/DDBJ whole genome shotgun (WGS) entry which is preliminary data.</text>
</comment>
<feature type="domain" description="Integral membrane bound transporter" evidence="9">
    <location>
        <begin position="25"/>
        <end position="152"/>
    </location>
</feature>
<dbReference type="InterPro" id="IPR049453">
    <property type="entry name" value="Memb_transporter_dom"/>
</dbReference>
<evidence type="ECO:0000313" key="11">
    <source>
        <dbReference type="Proteomes" id="UP000538929"/>
    </source>
</evidence>
<feature type="transmembrane region" description="Helical" evidence="8">
    <location>
        <begin position="67"/>
        <end position="84"/>
    </location>
</feature>
<evidence type="ECO:0000256" key="8">
    <source>
        <dbReference type="SAM" id="Phobius"/>
    </source>
</evidence>
<evidence type="ECO:0000313" key="10">
    <source>
        <dbReference type="EMBL" id="MBB0245672.1"/>
    </source>
</evidence>
<dbReference type="PANTHER" id="PTHR30509">
    <property type="entry name" value="P-HYDROXYBENZOIC ACID EFFLUX PUMP SUBUNIT-RELATED"/>
    <property type="match status" value="1"/>
</dbReference>
<organism evidence="10 11">
    <name type="scientific">Streptomyces alkaliphilus</name>
    <dbReference type="NCBI Taxonomy" id="1472722"/>
    <lineage>
        <taxon>Bacteria</taxon>
        <taxon>Bacillati</taxon>
        <taxon>Actinomycetota</taxon>
        <taxon>Actinomycetes</taxon>
        <taxon>Kitasatosporales</taxon>
        <taxon>Streptomycetaceae</taxon>
        <taxon>Streptomyces</taxon>
    </lineage>
</organism>
<feature type="transmembrane region" description="Helical" evidence="8">
    <location>
        <begin position="115"/>
        <end position="141"/>
    </location>
</feature>
<sequence length="339" mass="35684">PVPPSHPGRLRPTTRQAHQATVACAVALAAGIPLSPERWYWAVGAAWWIFVNTASRGETLVRGFRRVLGTVLGVVAGVLLALPLDGAPWPTALLAAVCVFGIFYAAPVSYSWMMFAVTVLVGLLYGLLGELSAGLLAMRLLETGVGALAAALAVALVLPVTTHAATHGWILLALDAVHGTAREATRRLAGDPGADPARRVAELEPLLDRARLSLAPLLHPLNPLRARRARAREVTVLLDECAERARALARLAATPGEVADARLVEACDRVAKAMRALPVPPPTGPARHPRVRRASPGTTGAGERPASHPALVHLHGLEATVHRLAEPLRASPRTPLGTA</sequence>
<protein>
    <submittedName>
        <fullName evidence="10">FUSC family protein</fullName>
    </submittedName>
</protein>
<dbReference type="GO" id="GO:0005886">
    <property type="term" value="C:plasma membrane"/>
    <property type="evidence" value="ECO:0007669"/>
    <property type="project" value="UniProtKB-SubCell"/>
</dbReference>
<dbReference type="Pfam" id="PF13515">
    <property type="entry name" value="FUSC_2"/>
    <property type="match status" value="1"/>
</dbReference>
<feature type="transmembrane region" description="Helical" evidence="8">
    <location>
        <begin position="90"/>
        <end position="108"/>
    </location>
</feature>
<evidence type="ECO:0000256" key="1">
    <source>
        <dbReference type="ARBA" id="ARBA00004651"/>
    </source>
</evidence>
<evidence type="ECO:0000259" key="9">
    <source>
        <dbReference type="Pfam" id="PF13515"/>
    </source>
</evidence>
<feature type="region of interest" description="Disordered" evidence="7">
    <location>
        <begin position="276"/>
        <end position="306"/>
    </location>
</feature>
<proteinExistence type="inferred from homology"/>
<dbReference type="AlphaFoldDB" id="A0A7W3TFA2"/>
<dbReference type="RefSeq" id="WP_182607126.1">
    <property type="nucleotide sequence ID" value="NZ_VKHT01000566.1"/>
</dbReference>
<dbReference type="EMBL" id="VKHT01000566">
    <property type="protein sequence ID" value="MBB0245672.1"/>
    <property type="molecule type" value="Genomic_DNA"/>
</dbReference>
<evidence type="ECO:0000256" key="2">
    <source>
        <dbReference type="ARBA" id="ARBA00022475"/>
    </source>
</evidence>
<gene>
    <name evidence="10" type="ORF">FNQ90_16575</name>
</gene>
<dbReference type="Proteomes" id="UP000538929">
    <property type="component" value="Unassembled WGS sequence"/>
</dbReference>